<dbReference type="SMART" id="SM00363">
    <property type="entry name" value="S4"/>
    <property type="match status" value="1"/>
</dbReference>
<keyword evidence="2 6" id="KW-0699">rRNA-binding</keyword>
<proteinExistence type="inferred from homology"/>
<organism evidence="11">
    <name type="scientific">Gastroclonium compressum</name>
    <name type="common">Red alga</name>
    <name type="synonym">Coeloseira compressa</name>
    <dbReference type="NCBI Taxonomy" id="1852973"/>
    <lineage>
        <taxon>Eukaryota</taxon>
        <taxon>Rhodophyta</taxon>
        <taxon>Florideophyceae</taxon>
        <taxon>Rhodymeniophycidae</taxon>
        <taxon>Rhodymeniales</taxon>
        <taxon>Champiaceae</taxon>
        <taxon>Coeloseira</taxon>
    </lineage>
</organism>
<dbReference type="GO" id="GO:0019843">
    <property type="term" value="F:rRNA binding"/>
    <property type="evidence" value="ECO:0007669"/>
    <property type="project" value="UniProtKB-KW"/>
</dbReference>
<name>A0A173FZX6_GASCM</name>
<dbReference type="Pfam" id="PF01479">
    <property type="entry name" value="S4"/>
    <property type="match status" value="1"/>
</dbReference>
<dbReference type="NCBIfam" id="NF003717">
    <property type="entry name" value="PRK05327.1"/>
    <property type="match status" value="1"/>
</dbReference>
<feature type="domain" description="RNA-binding S4" evidence="9">
    <location>
        <begin position="90"/>
        <end position="154"/>
    </location>
</feature>
<dbReference type="GO" id="GO:0015935">
    <property type="term" value="C:small ribosomal subunit"/>
    <property type="evidence" value="ECO:0007669"/>
    <property type="project" value="InterPro"/>
</dbReference>
<dbReference type="GeneID" id="27983147"/>
<dbReference type="EMBL" id="KU053957">
    <property type="protein sequence ID" value="ANH09586.1"/>
    <property type="molecule type" value="Genomic_DNA"/>
</dbReference>
<evidence type="ECO:0000256" key="4">
    <source>
        <dbReference type="ARBA" id="ARBA00022980"/>
    </source>
</evidence>
<dbReference type="InterPro" id="IPR005709">
    <property type="entry name" value="Ribosomal_uS4_bac-type"/>
</dbReference>
<evidence type="ECO:0000259" key="10">
    <source>
        <dbReference type="SMART" id="SM01390"/>
    </source>
</evidence>
<dbReference type="Gene3D" id="3.10.290.10">
    <property type="entry name" value="RNA-binding S4 domain"/>
    <property type="match status" value="1"/>
</dbReference>
<accession>A0A173FZX6</accession>
<evidence type="ECO:0000256" key="2">
    <source>
        <dbReference type="ARBA" id="ARBA00022730"/>
    </source>
</evidence>
<dbReference type="FunFam" id="3.10.290.10:FF:000001">
    <property type="entry name" value="30S ribosomal protein S4"/>
    <property type="match status" value="1"/>
</dbReference>
<dbReference type="InterPro" id="IPR036986">
    <property type="entry name" value="S4_RNA-bd_sf"/>
</dbReference>
<dbReference type="Pfam" id="PF00163">
    <property type="entry name" value="Ribosomal_S4"/>
    <property type="match status" value="1"/>
</dbReference>
<gene>
    <name evidence="11" type="primary">rps4</name>
</gene>
<dbReference type="InterPro" id="IPR022801">
    <property type="entry name" value="Ribosomal_uS4"/>
</dbReference>
<dbReference type="NCBIfam" id="TIGR01017">
    <property type="entry name" value="rpsD_bact"/>
    <property type="match status" value="1"/>
</dbReference>
<evidence type="ECO:0000256" key="6">
    <source>
        <dbReference type="PROSITE-ProRule" id="PRU00182"/>
    </source>
</evidence>
<reference evidence="11" key="1">
    <citation type="submission" date="2015-11" db="EMBL/GenBank/DDBJ databases">
        <authorList>
            <person name="Zhang Y."/>
            <person name="Guo Z."/>
        </authorList>
    </citation>
    <scope>NUCLEOTIDE SEQUENCE</scope>
</reference>
<dbReference type="InterPro" id="IPR002942">
    <property type="entry name" value="S4_RNA-bd"/>
</dbReference>
<dbReference type="PROSITE" id="PS50889">
    <property type="entry name" value="S4"/>
    <property type="match status" value="1"/>
</dbReference>
<feature type="domain" description="Small ribosomal subunit protein uS4 N-terminal" evidence="10">
    <location>
        <begin position="3"/>
        <end position="89"/>
    </location>
</feature>
<evidence type="ECO:0000313" key="11">
    <source>
        <dbReference type="EMBL" id="ANH09586.1"/>
    </source>
</evidence>
<dbReference type="SMART" id="SM01390">
    <property type="entry name" value="Ribosomal_S4"/>
    <property type="match status" value="1"/>
</dbReference>
<dbReference type="GO" id="GO:0003735">
    <property type="term" value="F:structural constituent of ribosome"/>
    <property type="evidence" value="ECO:0007669"/>
    <property type="project" value="InterPro"/>
</dbReference>
<dbReference type="GO" id="GO:0006412">
    <property type="term" value="P:translation"/>
    <property type="evidence" value="ECO:0007669"/>
    <property type="project" value="InterPro"/>
</dbReference>
<dbReference type="FunFam" id="1.10.1050.10:FF:000002">
    <property type="entry name" value="30S ribosomal protein S4, chloroplastic"/>
    <property type="match status" value="1"/>
</dbReference>
<evidence type="ECO:0000256" key="3">
    <source>
        <dbReference type="ARBA" id="ARBA00022884"/>
    </source>
</evidence>
<dbReference type="Gene3D" id="1.10.1050.10">
    <property type="entry name" value="Ribosomal Protein S4 Delta 41, Chain A, domain 1"/>
    <property type="match status" value="1"/>
</dbReference>
<dbReference type="PANTHER" id="PTHR11831">
    <property type="entry name" value="30S 40S RIBOSOMAL PROTEIN"/>
    <property type="match status" value="1"/>
</dbReference>
<feature type="region of interest" description="Disordered" evidence="8">
    <location>
        <begin position="23"/>
        <end position="45"/>
    </location>
</feature>
<comment type="similarity">
    <text evidence="1 7">Belongs to the universal ribosomal protein uS4 family.</text>
</comment>
<keyword evidence="11" id="KW-0934">Plastid</keyword>
<evidence type="ECO:0000256" key="8">
    <source>
        <dbReference type="SAM" id="MobiDB-lite"/>
    </source>
</evidence>
<dbReference type="PROSITE" id="PS00632">
    <property type="entry name" value="RIBOSOMAL_S4"/>
    <property type="match status" value="1"/>
</dbReference>
<keyword evidence="4 7" id="KW-0689">Ribosomal protein</keyword>
<dbReference type="HAMAP" id="MF_01306_B">
    <property type="entry name" value="Ribosomal_uS4_B"/>
    <property type="match status" value="1"/>
</dbReference>
<dbReference type="GO" id="GO:0042274">
    <property type="term" value="P:ribosomal small subunit biogenesis"/>
    <property type="evidence" value="ECO:0007669"/>
    <property type="project" value="TreeGrafter"/>
</dbReference>
<dbReference type="SUPFAM" id="SSF55174">
    <property type="entry name" value="Alpha-L RNA-binding motif"/>
    <property type="match status" value="1"/>
</dbReference>
<keyword evidence="3 6" id="KW-0694">RNA-binding</keyword>
<keyword evidence="5 7" id="KW-0687">Ribonucleoprotein</keyword>
<dbReference type="AlphaFoldDB" id="A0A173FZX6"/>
<dbReference type="CDD" id="cd00165">
    <property type="entry name" value="S4"/>
    <property type="match status" value="1"/>
</dbReference>
<sequence>MSRYRGPRLRLCRRLGDLPGLTRKISKKQMPAGEHGQQSKKPSEYALRLNEKQKVRFNYGLSEKQLAKYIKIAKKVTGATGLILLQILEMRLDNTIFRLGMAPTIPSARQLVNHGHILINNKPVSVCSYQCKPGDLISIKSKESSRKLIKNYLNSPGLASVPGHLFLDKEKLTGAVNGVIEREWVALDLNELLIVEYYSRK</sequence>
<reference evidence="11" key="2">
    <citation type="submission" date="2016-06" db="EMBL/GenBank/DDBJ databases">
        <title>Genomic and phylogenetic analysis of Gastroclonium compressum supports its reinstatement to Coeloseira (Champiaceae, Rhodophyta).</title>
        <authorList>
            <person name="Kilpatrick Z."/>
            <person name="Hughey J.R."/>
        </authorList>
    </citation>
    <scope>NUCLEOTIDE SEQUENCE</scope>
</reference>
<evidence type="ECO:0000256" key="5">
    <source>
        <dbReference type="ARBA" id="ARBA00023274"/>
    </source>
</evidence>
<geneLocation type="plastid" evidence="11"/>
<dbReference type="InterPro" id="IPR018079">
    <property type="entry name" value="Ribosomal_uS4_CS"/>
</dbReference>
<dbReference type="InterPro" id="IPR001912">
    <property type="entry name" value="Ribosomal_uS4_N"/>
</dbReference>
<protein>
    <submittedName>
        <fullName evidence="11">Ribosomal protein S4</fullName>
    </submittedName>
</protein>
<dbReference type="RefSeq" id="YP_009257503.1">
    <property type="nucleotide sequence ID" value="NC_030338.1"/>
</dbReference>
<evidence type="ECO:0000256" key="1">
    <source>
        <dbReference type="ARBA" id="ARBA00007465"/>
    </source>
</evidence>
<evidence type="ECO:0000259" key="9">
    <source>
        <dbReference type="SMART" id="SM00363"/>
    </source>
</evidence>
<dbReference type="PANTHER" id="PTHR11831:SF4">
    <property type="entry name" value="SMALL RIBOSOMAL SUBUNIT PROTEIN US4M"/>
    <property type="match status" value="1"/>
</dbReference>
<evidence type="ECO:0000256" key="7">
    <source>
        <dbReference type="RuleBase" id="RU003699"/>
    </source>
</evidence>